<evidence type="ECO:0000313" key="9">
    <source>
        <dbReference type="Proteomes" id="UP000546162"/>
    </source>
</evidence>
<dbReference type="Pfam" id="PF00196">
    <property type="entry name" value="GerE"/>
    <property type="match status" value="1"/>
</dbReference>
<dbReference type="InterPro" id="IPR001789">
    <property type="entry name" value="Sig_transdc_resp-reg_receiver"/>
</dbReference>
<evidence type="ECO:0000256" key="3">
    <source>
        <dbReference type="ARBA" id="ARBA00023125"/>
    </source>
</evidence>
<dbReference type="PANTHER" id="PTHR43214">
    <property type="entry name" value="TWO-COMPONENT RESPONSE REGULATOR"/>
    <property type="match status" value="1"/>
</dbReference>
<feature type="modified residue" description="4-aspartylphosphate" evidence="5">
    <location>
        <position position="58"/>
    </location>
</feature>
<dbReference type="Pfam" id="PF00072">
    <property type="entry name" value="Response_reg"/>
    <property type="match status" value="1"/>
</dbReference>
<feature type="domain" description="HTH luxR-type" evidence="6">
    <location>
        <begin position="147"/>
        <end position="212"/>
    </location>
</feature>
<dbReference type="Gene3D" id="3.40.50.2300">
    <property type="match status" value="1"/>
</dbReference>
<dbReference type="InterPro" id="IPR000792">
    <property type="entry name" value="Tscrpt_reg_LuxR_C"/>
</dbReference>
<evidence type="ECO:0000259" key="7">
    <source>
        <dbReference type="PROSITE" id="PS50110"/>
    </source>
</evidence>
<sequence>MSVAPVRVLLADDEPLFRTTVRRLLDASPGITVVAEAGTGREAVALAADHRPDVALMDVRMPDGDGITATAQLTASPHPPRVLVLTTFDLDDHVYRALRAGASGFLLKDITPPRLLDAIHTVAAGEALLAPTVTRRLIDAFTSRPAAVRCLDGVTPREQEILRLITHGLSNVEIQNSLHISRATLKTHIGRLLIKLNARDRAQLVIAGYQAGLADRPPSSPP</sequence>
<dbReference type="Proteomes" id="UP000546162">
    <property type="component" value="Unassembled WGS sequence"/>
</dbReference>
<proteinExistence type="predicted"/>
<feature type="domain" description="Response regulatory" evidence="7">
    <location>
        <begin position="7"/>
        <end position="123"/>
    </location>
</feature>
<evidence type="ECO:0000256" key="4">
    <source>
        <dbReference type="ARBA" id="ARBA00023163"/>
    </source>
</evidence>
<organism evidence="8 9">
    <name type="scientific">Actinoplanes octamycinicus</name>
    <dbReference type="NCBI Taxonomy" id="135948"/>
    <lineage>
        <taxon>Bacteria</taxon>
        <taxon>Bacillati</taxon>
        <taxon>Actinomycetota</taxon>
        <taxon>Actinomycetes</taxon>
        <taxon>Micromonosporales</taxon>
        <taxon>Micromonosporaceae</taxon>
        <taxon>Actinoplanes</taxon>
    </lineage>
</organism>
<protein>
    <submittedName>
        <fullName evidence="8">DNA-binding NarL/FixJ family response regulator</fullName>
    </submittedName>
</protein>
<dbReference type="SUPFAM" id="SSF52172">
    <property type="entry name" value="CheY-like"/>
    <property type="match status" value="1"/>
</dbReference>
<dbReference type="CDD" id="cd17535">
    <property type="entry name" value="REC_NarL-like"/>
    <property type="match status" value="1"/>
</dbReference>
<dbReference type="GO" id="GO:0003677">
    <property type="term" value="F:DNA binding"/>
    <property type="evidence" value="ECO:0007669"/>
    <property type="project" value="UniProtKB-KW"/>
</dbReference>
<reference evidence="8 9" key="1">
    <citation type="submission" date="2020-08" db="EMBL/GenBank/DDBJ databases">
        <title>Sequencing the genomes of 1000 actinobacteria strains.</title>
        <authorList>
            <person name="Klenk H.-P."/>
        </authorList>
    </citation>
    <scope>NUCLEOTIDE SEQUENCE [LARGE SCALE GENOMIC DNA]</scope>
    <source>
        <strain evidence="8 9">DSM 45809</strain>
    </source>
</reference>
<evidence type="ECO:0000313" key="8">
    <source>
        <dbReference type="EMBL" id="MBB4742226.1"/>
    </source>
</evidence>
<dbReference type="InterPro" id="IPR058245">
    <property type="entry name" value="NreC/VraR/RcsB-like_REC"/>
</dbReference>
<dbReference type="InterPro" id="IPR039420">
    <property type="entry name" value="WalR-like"/>
</dbReference>
<dbReference type="RefSeq" id="WP_185042626.1">
    <property type="nucleotide sequence ID" value="NZ_BAABFG010000005.1"/>
</dbReference>
<keyword evidence="9" id="KW-1185">Reference proteome</keyword>
<keyword evidence="4" id="KW-0804">Transcription</keyword>
<name>A0A7W7H1G3_9ACTN</name>
<dbReference type="SMART" id="SM00421">
    <property type="entry name" value="HTH_LUXR"/>
    <property type="match status" value="1"/>
</dbReference>
<dbReference type="PROSITE" id="PS50110">
    <property type="entry name" value="RESPONSE_REGULATORY"/>
    <property type="match status" value="1"/>
</dbReference>
<keyword evidence="1 5" id="KW-0597">Phosphoprotein</keyword>
<accession>A0A7W7H1G3</accession>
<gene>
    <name evidence="8" type="ORF">BJY16_005685</name>
</gene>
<keyword evidence="2" id="KW-0805">Transcription regulation</keyword>
<dbReference type="GO" id="GO:0000160">
    <property type="term" value="P:phosphorelay signal transduction system"/>
    <property type="evidence" value="ECO:0007669"/>
    <property type="project" value="InterPro"/>
</dbReference>
<evidence type="ECO:0000256" key="5">
    <source>
        <dbReference type="PROSITE-ProRule" id="PRU00169"/>
    </source>
</evidence>
<dbReference type="CDD" id="cd06170">
    <property type="entry name" value="LuxR_C_like"/>
    <property type="match status" value="1"/>
</dbReference>
<comment type="caution">
    <text evidence="8">The sequence shown here is derived from an EMBL/GenBank/DDBJ whole genome shotgun (WGS) entry which is preliminary data.</text>
</comment>
<dbReference type="InterPro" id="IPR011006">
    <property type="entry name" value="CheY-like_superfamily"/>
</dbReference>
<keyword evidence="3 8" id="KW-0238">DNA-binding</keyword>
<dbReference type="GO" id="GO:0006355">
    <property type="term" value="P:regulation of DNA-templated transcription"/>
    <property type="evidence" value="ECO:0007669"/>
    <property type="project" value="InterPro"/>
</dbReference>
<dbReference type="AlphaFoldDB" id="A0A7W7H1G3"/>
<evidence type="ECO:0000256" key="2">
    <source>
        <dbReference type="ARBA" id="ARBA00023015"/>
    </source>
</evidence>
<dbReference type="SMART" id="SM00448">
    <property type="entry name" value="REC"/>
    <property type="match status" value="1"/>
</dbReference>
<evidence type="ECO:0000256" key="1">
    <source>
        <dbReference type="ARBA" id="ARBA00022553"/>
    </source>
</evidence>
<dbReference type="PROSITE" id="PS50043">
    <property type="entry name" value="HTH_LUXR_2"/>
    <property type="match status" value="1"/>
</dbReference>
<evidence type="ECO:0000259" key="6">
    <source>
        <dbReference type="PROSITE" id="PS50043"/>
    </source>
</evidence>
<dbReference type="PANTHER" id="PTHR43214:SF24">
    <property type="entry name" value="TRANSCRIPTIONAL REGULATORY PROTEIN NARL-RELATED"/>
    <property type="match status" value="1"/>
</dbReference>
<dbReference type="EMBL" id="JACHNB010000001">
    <property type="protein sequence ID" value="MBB4742226.1"/>
    <property type="molecule type" value="Genomic_DNA"/>
</dbReference>
<dbReference type="PRINTS" id="PR00038">
    <property type="entry name" value="HTHLUXR"/>
</dbReference>